<sequence>MKSIALVTSHAPSLVAFRGVLITDLVTKGIQVWALAPNYDQETREAVIQLGAEPVDCSISRTGMNPVRDALDTMRLIFLLRRLKPDVVLNYFVKPVVFGSLAAFIARVPYRVAMIEGLGFVFTETGRPLSYQRKLLKAVVLRLYKIGLRCAHKVIFLNPDDRAELVGAGVVPHSKTWLLGGIGVDLQRWRPLPHVIAPVTFLLVARLLREKGIEQFAAAARQIKLQHPQVRFILLGGLDDNPGALSERDVQAWVDEGVLEWHGHTAVAPVMAQASVFVLPSWREGMPVSTQEAMASARAVITTDVPGCRQTVVDGLNGFVVPPPCYDLRGNYQCNSMALAAAMLRFVEQPELIEPMGMASLEMARKHYDVREANKRLMAVLFDKDVKQ</sequence>
<gene>
    <name evidence="2" type="ORF">QEZ41_09400</name>
</gene>
<dbReference type="RefSeq" id="WP_289411205.1">
    <property type="nucleotide sequence ID" value="NZ_JAUCDY010000011.1"/>
</dbReference>
<dbReference type="PANTHER" id="PTHR12526:SF638">
    <property type="entry name" value="SPORE COAT PROTEIN SA"/>
    <property type="match status" value="1"/>
</dbReference>
<keyword evidence="3" id="KW-1185">Reference proteome</keyword>
<evidence type="ECO:0000259" key="1">
    <source>
        <dbReference type="Pfam" id="PF13439"/>
    </source>
</evidence>
<comment type="caution">
    <text evidence="2">The sequence shown here is derived from an EMBL/GenBank/DDBJ whole genome shotgun (WGS) entry which is preliminary data.</text>
</comment>
<dbReference type="Gene3D" id="3.40.50.2000">
    <property type="entry name" value="Glycogen Phosphorylase B"/>
    <property type="match status" value="2"/>
</dbReference>
<name>A0ABT7SQN3_9GAMM</name>
<dbReference type="PANTHER" id="PTHR12526">
    <property type="entry name" value="GLYCOSYLTRANSFERASE"/>
    <property type="match status" value="1"/>
</dbReference>
<reference evidence="2 3" key="1">
    <citation type="submission" date="2023-06" db="EMBL/GenBank/DDBJ databases">
        <title>Thiopseudomonas sp. CY1220 draft genome sequence.</title>
        <authorList>
            <person name="Zhao G."/>
            <person name="An M."/>
        </authorList>
    </citation>
    <scope>NUCLEOTIDE SEQUENCE [LARGE SCALE GENOMIC DNA]</scope>
    <source>
        <strain evidence="2 3">CY1220</strain>
    </source>
</reference>
<evidence type="ECO:0000313" key="2">
    <source>
        <dbReference type="EMBL" id="MDM7858486.1"/>
    </source>
</evidence>
<evidence type="ECO:0000313" key="3">
    <source>
        <dbReference type="Proteomes" id="UP001241056"/>
    </source>
</evidence>
<accession>A0ABT7SQN3</accession>
<protein>
    <submittedName>
        <fullName evidence="2">Glycosyltransferase family 4 protein</fullName>
    </submittedName>
</protein>
<feature type="domain" description="Glycosyltransferase subfamily 4-like N-terminal" evidence="1">
    <location>
        <begin position="22"/>
        <end position="175"/>
    </location>
</feature>
<dbReference type="SUPFAM" id="SSF53756">
    <property type="entry name" value="UDP-Glycosyltransferase/glycogen phosphorylase"/>
    <property type="match status" value="1"/>
</dbReference>
<dbReference type="Proteomes" id="UP001241056">
    <property type="component" value="Unassembled WGS sequence"/>
</dbReference>
<dbReference type="InterPro" id="IPR028098">
    <property type="entry name" value="Glyco_trans_4-like_N"/>
</dbReference>
<organism evidence="2 3">
    <name type="scientific">Thiopseudomonas acetoxidans</name>
    <dbReference type="NCBI Taxonomy" id="3041622"/>
    <lineage>
        <taxon>Bacteria</taxon>
        <taxon>Pseudomonadati</taxon>
        <taxon>Pseudomonadota</taxon>
        <taxon>Gammaproteobacteria</taxon>
        <taxon>Pseudomonadales</taxon>
        <taxon>Pseudomonadaceae</taxon>
        <taxon>Thiopseudomonas</taxon>
    </lineage>
</organism>
<dbReference type="Pfam" id="PF13692">
    <property type="entry name" value="Glyco_trans_1_4"/>
    <property type="match status" value="1"/>
</dbReference>
<dbReference type="Pfam" id="PF13439">
    <property type="entry name" value="Glyco_transf_4"/>
    <property type="match status" value="1"/>
</dbReference>
<dbReference type="EMBL" id="JAUCDY010000011">
    <property type="protein sequence ID" value="MDM7858486.1"/>
    <property type="molecule type" value="Genomic_DNA"/>
</dbReference>
<proteinExistence type="predicted"/>
<dbReference type="CDD" id="cd03808">
    <property type="entry name" value="GT4_CapM-like"/>
    <property type="match status" value="1"/>
</dbReference>